<keyword evidence="2" id="KW-1185">Reference proteome</keyword>
<proteinExistence type="predicted"/>
<sequence length="47" mass="5114">MREEGILIGAAGRYGDTLKIRPPLCVTTADTDRLVAALDKLLPARFD</sequence>
<dbReference type="Gene3D" id="3.90.1150.10">
    <property type="entry name" value="Aspartate Aminotransferase, domain 1"/>
    <property type="match status" value="1"/>
</dbReference>
<dbReference type="InterPro" id="IPR015422">
    <property type="entry name" value="PyrdxlP-dep_Trfase_small"/>
</dbReference>
<comment type="caution">
    <text evidence="1">The sequence shown here is derived from an EMBL/GenBank/DDBJ whole genome shotgun (WGS) entry which is preliminary data.</text>
</comment>
<reference evidence="1 2" key="1">
    <citation type="submission" date="2016-07" db="EMBL/GenBank/DDBJ databases">
        <title>Draft Genome Sequence of Methylobrevis pamukkalensis PK2.</title>
        <authorList>
            <person name="Vasilenko O.V."/>
            <person name="Doronina N.V."/>
            <person name="Shmareva M.N."/>
            <person name="Tarlachkov S.V."/>
            <person name="Mustakhimov I."/>
            <person name="Trotsenko Y.A."/>
        </authorList>
    </citation>
    <scope>NUCLEOTIDE SEQUENCE [LARGE SCALE GENOMIC DNA]</scope>
    <source>
        <strain evidence="1 2">PK2</strain>
    </source>
</reference>
<name>A0A1E3H204_9HYPH</name>
<gene>
    <name evidence="1" type="ORF">A6302_02341</name>
</gene>
<accession>A0A1E3H204</accession>
<dbReference type="EMBL" id="MCRJ01000053">
    <property type="protein sequence ID" value="ODN70363.1"/>
    <property type="molecule type" value="Genomic_DNA"/>
</dbReference>
<dbReference type="SUPFAM" id="SSF53383">
    <property type="entry name" value="PLP-dependent transferases"/>
    <property type="match status" value="1"/>
</dbReference>
<protein>
    <submittedName>
        <fullName evidence="1">Uncharacterized protein</fullName>
    </submittedName>
</protein>
<dbReference type="InterPro" id="IPR015424">
    <property type="entry name" value="PyrdxlP-dep_Trfase"/>
</dbReference>
<dbReference type="RefSeq" id="WP_245294017.1">
    <property type="nucleotide sequence ID" value="NZ_MCRJ01000053.1"/>
</dbReference>
<dbReference type="Proteomes" id="UP000094622">
    <property type="component" value="Unassembled WGS sequence"/>
</dbReference>
<organism evidence="1 2">
    <name type="scientific">Methylobrevis pamukkalensis</name>
    <dbReference type="NCBI Taxonomy" id="1439726"/>
    <lineage>
        <taxon>Bacteria</taxon>
        <taxon>Pseudomonadati</taxon>
        <taxon>Pseudomonadota</taxon>
        <taxon>Alphaproteobacteria</taxon>
        <taxon>Hyphomicrobiales</taxon>
        <taxon>Pleomorphomonadaceae</taxon>
        <taxon>Methylobrevis</taxon>
    </lineage>
</organism>
<evidence type="ECO:0000313" key="1">
    <source>
        <dbReference type="EMBL" id="ODN70363.1"/>
    </source>
</evidence>
<dbReference type="AlphaFoldDB" id="A0A1E3H204"/>
<evidence type="ECO:0000313" key="2">
    <source>
        <dbReference type="Proteomes" id="UP000094622"/>
    </source>
</evidence>